<accession>A0A226F3Y3</accession>
<comment type="caution">
    <text evidence="7">The sequence shown here is derived from an EMBL/GenBank/DDBJ whole genome shotgun (WGS) entry which is preliminary data.</text>
</comment>
<dbReference type="SMART" id="SM00215">
    <property type="entry name" value="VWC_out"/>
    <property type="match status" value="3"/>
</dbReference>
<dbReference type="SMART" id="SM00214">
    <property type="entry name" value="VWC"/>
    <property type="match status" value="5"/>
</dbReference>
<protein>
    <submittedName>
        <fullName evidence="7">BMP-binding endothelial regulator protein</fullName>
    </submittedName>
</protein>
<comment type="subcellular location">
    <subcellularLocation>
        <location evidence="1">Secreted</location>
    </subcellularLocation>
</comment>
<dbReference type="PROSITE" id="PS50184">
    <property type="entry name" value="VWFC_2"/>
    <property type="match status" value="3"/>
</dbReference>
<evidence type="ECO:0000259" key="5">
    <source>
        <dbReference type="PROSITE" id="PS50184"/>
    </source>
</evidence>
<evidence type="ECO:0000313" key="8">
    <source>
        <dbReference type="Proteomes" id="UP000198287"/>
    </source>
</evidence>
<keyword evidence="8" id="KW-1185">Reference proteome</keyword>
<dbReference type="SUPFAM" id="SSF57603">
    <property type="entry name" value="FnI-like domain"/>
    <property type="match status" value="4"/>
</dbReference>
<dbReference type="EMBL" id="LNIX01000001">
    <property type="protein sequence ID" value="OXA64495.1"/>
    <property type="molecule type" value="Genomic_DNA"/>
</dbReference>
<proteinExistence type="predicted"/>
<keyword evidence="2" id="KW-0964">Secreted</keyword>
<evidence type="ECO:0000256" key="1">
    <source>
        <dbReference type="ARBA" id="ARBA00004613"/>
    </source>
</evidence>
<organism evidence="7 8">
    <name type="scientific">Folsomia candida</name>
    <name type="common">Springtail</name>
    <dbReference type="NCBI Taxonomy" id="158441"/>
    <lineage>
        <taxon>Eukaryota</taxon>
        <taxon>Metazoa</taxon>
        <taxon>Ecdysozoa</taxon>
        <taxon>Arthropoda</taxon>
        <taxon>Hexapoda</taxon>
        <taxon>Collembola</taxon>
        <taxon>Entomobryomorpha</taxon>
        <taxon>Isotomoidea</taxon>
        <taxon>Isotomidae</taxon>
        <taxon>Proisotominae</taxon>
        <taxon>Folsomia</taxon>
    </lineage>
</organism>
<feature type="domain" description="VWFD" evidence="6">
    <location>
        <begin position="448"/>
        <end position="615"/>
    </location>
</feature>
<evidence type="ECO:0000313" key="7">
    <source>
        <dbReference type="EMBL" id="OXA64495.1"/>
    </source>
</evidence>
<dbReference type="GO" id="GO:0005576">
    <property type="term" value="C:extracellular region"/>
    <property type="evidence" value="ECO:0007669"/>
    <property type="project" value="UniProtKB-SubCell"/>
</dbReference>
<dbReference type="OMA" id="MANCTIC"/>
<dbReference type="Gene3D" id="6.20.200.20">
    <property type="match status" value="4"/>
</dbReference>
<feature type="domain" description="VWFC" evidence="5">
    <location>
        <begin position="252"/>
        <end position="313"/>
    </location>
</feature>
<feature type="domain" description="VWFC" evidence="5">
    <location>
        <begin position="393"/>
        <end position="444"/>
    </location>
</feature>
<name>A0A226F3Y3_FOLCA</name>
<dbReference type="InterPro" id="IPR001007">
    <property type="entry name" value="VWF_dom"/>
</dbReference>
<dbReference type="OrthoDB" id="6019304at2759"/>
<dbReference type="STRING" id="158441.A0A226F3Y3"/>
<dbReference type="Proteomes" id="UP000198287">
    <property type="component" value="Unassembled WGS sequence"/>
</dbReference>
<dbReference type="PANTHER" id="PTHR46698">
    <property type="entry name" value="CROSSVEINLESS 2"/>
    <property type="match status" value="1"/>
</dbReference>
<reference evidence="7 8" key="1">
    <citation type="submission" date="2015-12" db="EMBL/GenBank/DDBJ databases">
        <title>The genome of Folsomia candida.</title>
        <authorList>
            <person name="Faddeeva A."/>
            <person name="Derks M.F."/>
            <person name="Anvar Y."/>
            <person name="Smit S."/>
            <person name="Van Straalen N."/>
            <person name="Roelofs D."/>
        </authorList>
    </citation>
    <scope>NUCLEOTIDE SEQUENCE [LARGE SCALE GENOMIC DNA]</scope>
    <source>
        <strain evidence="7 8">VU population</strain>
        <tissue evidence="7">Whole body</tissue>
    </source>
</reference>
<dbReference type="PROSITE" id="PS51233">
    <property type="entry name" value="VWFD"/>
    <property type="match status" value="1"/>
</dbReference>
<dbReference type="InterPro" id="IPR001846">
    <property type="entry name" value="VWF_type-D"/>
</dbReference>
<evidence type="ECO:0000259" key="6">
    <source>
        <dbReference type="PROSITE" id="PS51233"/>
    </source>
</evidence>
<evidence type="ECO:0000256" key="4">
    <source>
        <dbReference type="SAM" id="MobiDB-lite"/>
    </source>
</evidence>
<evidence type="ECO:0000256" key="3">
    <source>
        <dbReference type="ARBA" id="ARBA00022729"/>
    </source>
</evidence>
<dbReference type="Pfam" id="PF00093">
    <property type="entry name" value="VWC"/>
    <property type="match status" value="3"/>
</dbReference>
<sequence length="615" mass="67100">MSLEYQKVYNSQTHPGEDDQSEKGISLCTDYYAINMCTSSPPPSQSPRRDHYQRLKQNAPQTQVSTITKVFLRLEASTGGHSSRSPRRMKCCEGSLSILPNHNVWWTCFFCLGLLLLCVSCPVADAVGNLVGISGSSQKCDNEGEVFPLPGSIENPCFTCLCRHGRVECEKQSCPSLQGCFLIMSGQKDGCCEVCKGCKVNNVTYPSGKEITENCITTTCIAGVLTRSQVQCFHSCTHPSPPKSGSCCPTCETCSLNGKDYADGEEATLPGDPCVLCRCVKGSMQCSKKACPVLSCPASATYLEKGECCPRCNGSRTRYMPRTVCLLGEKVYPTGTSFRLDTCTNCTCMDTTAVCDRLSCPPLECDASHQVLTQGSCCAKCESFQKCSSPHGENGDRWTVDSCRSCACEDGKVKCAEQKCPKNLPCPWGYKLKYVSGKCCPECVGEDGVCTVFGDPHYRSFDGRVFNFQGACKYMLTADCKGKSFSVRVRNDARESRAFSWTRTVTLKVREGRITMGQRMRIKFNGKRVALPFIQESLKITQDGYIATVDTGIGLKLLWDGDSFLEVSVPHALQGRLCGLCGNFNGNKSDDFMARQGGNMNCSALASRGQLGVLS</sequence>
<dbReference type="SMART" id="SM00216">
    <property type="entry name" value="VWD"/>
    <property type="match status" value="1"/>
</dbReference>
<keyword evidence="3" id="KW-0732">Signal</keyword>
<dbReference type="AlphaFoldDB" id="A0A226F3Y3"/>
<dbReference type="InterPro" id="IPR052424">
    <property type="entry name" value="Kielin_Chordin-BMP_Reg"/>
</dbReference>
<gene>
    <name evidence="7" type="ORF">Fcan01_02206</name>
</gene>
<feature type="region of interest" description="Disordered" evidence="4">
    <location>
        <begin position="1"/>
        <end position="23"/>
    </location>
</feature>
<dbReference type="Pfam" id="PF00094">
    <property type="entry name" value="VWD"/>
    <property type="match status" value="1"/>
</dbReference>
<dbReference type="PANTHER" id="PTHR46698:SF4">
    <property type="entry name" value="CROSSVEINLESS 2"/>
    <property type="match status" value="1"/>
</dbReference>
<evidence type="ECO:0000256" key="2">
    <source>
        <dbReference type="ARBA" id="ARBA00022525"/>
    </source>
</evidence>
<feature type="domain" description="VWFC" evidence="5">
    <location>
        <begin position="323"/>
        <end position="382"/>
    </location>
</feature>
<dbReference type="PROSITE" id="PS01208">
    <property type="entry name" value="VWFC_1"/>
    <property type="match status" value="2"/>
</dbReference>